<reference evidence="11 12" key="1">
    <citation type="journal article" date="2016" name="Nat. Commun.">
        <title>Thousands of microbial genomes shed light on interconnected biogeochemical processes in an aquifer system.</title>
        <authorList>
            <person name="Anantharaman K."/>
            <person name="Brown C.T."/>
            <person name="Hug L.A."/>
            <person name="Sharon I."/>
            <person name="Castelle C.J."/>
            <person name="Probst A.J."/>
            <person name="Thomas B.C."/>
            <person name="Singh A."/>
            <person name="Wilkins M.J."/>
            <person name="Karaoz U."/>
            <person name="Brodie E.L."/>
            <person name="Williams K.H."/>
            <person name="Hubbard S.S."/>
            <person name="Banfield J.F."/>
        </authorList>
    </citation>
    <scope>NUCLEOTIDE SEQUENCE [LARGE SCALE GENOMIC DNA]</scope>
</reference>
<evidence type="ECO:0000256" key="3">
    <source>
        <dbReference type="ARBA" id="ARBA00022553"/>
    </source>
</evidence>
<keyword evidence="7" id="KW-0067">ATP-binding</keyword>
<feature type="transmembrane region" description="Helical" evidence="9">
    <location>
        <begin position="35"/>
        <end position="55"/>
    </location>
</feature>
<dbReference type="Gene3D" id="1.10.287.130">
    <property type="match status" value="1"/>
</dbReference>
<keyword evidence="8" id="KW-0902">Two-component regulatory system</keyword>
<dbReference type="InterPro" id="IPR003594">
    <property type="entry name" value="HATPase_dom"/>
</dbReference>
<dbReference type="Pfam" id="PF16927">
    <property type="entry name" value="HisKA_7TM"/>
    <property type="match status" value="1"/>
</dbReference>
<dbReference type="FunFam" id="3.30.565.10:FF:000006">
    <property type="entry name" value="Sensor histidine kinase WalK"/>
    <property type="match status" value="1"/>
</dbReference>
<dbReference type="Pfam" id="PF00512">
    <property type="entry name" value="HisKA"/>
    <property type="match status" value="1"/>
</dbReference>
<dbReference type="InterPro" id="IPR003661">
    <property type="entry name" value="HisK_dim/P_dom"/>
</dbReference>
<comment type="catalytic activity">
    <reaction evidence="1">
        <text>ATP + protein L-histidine = ADP + protein N-phospho-L-histidine.</text>
        <dbReference type="EC" id="2.7.13.3"/>
    </reaction>
</comment>
<dbReference type="InterPro" id="IPR031621">
    <property type="entry name" value="HisKA_7TM"/>
</dbReference>
<keyword evidence="9" id="KW-1133">Transmembrane helix</keyword>
<dbReference type="Gene3D" id="3.30.450.40">
    <property type="match status" value="1"/>
</dbReference>
<feature type="transmembrane region" description="Helical" evidence="9">
    <location>
        <begin position="172"/>
        <end position="192"/>
    </location>
</feature>
<sequence length="716" mass="82338">MKWYIFSFFFGIFLSAASGLFVYLKDRRSPQNKILCLLCLSVTIWQVGRYMTAILIDEKEALFWCRILYIGAIFIPPLSLHFIIALLNKTQANGKLILFGYILGMTQLALNFTDLFVAKMVYKNGLGFYEVPGKLYAVFFITYSIYSFYIIYELLKEYYTISSSLKRIKIKYITIVSALGFLSGFTAFFPVFDINISPFASSLASIYLFSISYALVTFRVVDINYLFKKGIIYVCTLPLLLIPSYFVVVISQEYFFKHSDYLFSALTIGMTFLIGGVLPKYKGMTQRSIEQVLFKGEINYEETIYKLSKMIAGVLDLKLLLKIIIESLVKTMNITKASIILLDEEKGIFRIEESYGYNYESDFIPFFKDDLFFRWVKEKSEIIVKEEVEREKDNYKIETIIKKMNSIEASVCIPLIMKDRLIGVIALGRKESGDMYTDKDLDLLMTLANQGSVAIENAKIYDNLKKSKINMRRADRLASLGTLTAGLAHEIRNPLVSIKTFLQLLPERFDDEEFRTYFLNLTVDEVERICRLLNELLDFAKPTDPNFNAEDINEVIEKIVLLIENQAKKKNIVTHKNYCQDLPKIMIDKEQIKQVLLNIILNAVQATSANGEIFIETRRFNGSDEFVQVEIRDTGEGIPEKDIENIFTPFFTTKHGGSGLGLSISHRIIQEHRGSINVISQVGKGSSFFINLPLNPRNYERRKRSEAYEKESSGWQ</sequence>
<evidence type="ECO:0000256" key="8">
    <source>
        <dbReference type="ARBA" id="ARBA00023012"/>
    </source>
</evidence>
<dbReference type="InterPro" id="IPR029016">
    <property type="entry name" value="GAF-like_dom_sf"/>
</dbReference>
<dbReference type="GO" id="GO:0000155">
    <property type="term" value="F:phosphorelay sensor kinase activity"/>
    <property type="evidence" value="ECO:0007669"/>
    <property type="project" value="InterPro"/>
</dbReference>
<feature type="transmembrane region" description="Helical" evidence="9">
    <location>
        <begin position="6"/>
        <end position="23"/>
    </location>
</feature>
<dbReference type="PROSITE" id="PS50109">
    <property type="entry name" value="HIS_KIN"/>
    <property type="match status" value="1"/>
</dbReference>
<organism evidence="11 12">
    <name type="scientific">Candidatus Schekmanbacteria bacterium GWA2_38_11</name>
    <dbReference type="NCBI Taxonomy" id="1817876"/>
    <lineage>
        <taxon>Bacteria</taxon>
        <taxon>Candidatus Schekmaniibacteriota</taxon>
    </lineage>
</organism>
<dbReference type="SUPFAM" id="SSF55781">
    <property type="entry name" value="GAF domain-like"/>
    <property type="match status" value="1"/>
</dbReference>
<dbReference type="PANTHER" id="PTHR43065">
    <property type="entry name" value="SENSOR HISTIDINE KINASE"/>
    <property type="match status" value="1"/>
</dbReference>
<protein>
    <recommendedName>
        <fullName evidence="2">histidine kinase</fullName>
        <ecNumber evidence="2">2.7.13.3</ecNumber>
    </recommendedName>
</protein>
<evidence type="ECO:0000313" key="11">
    <source>
        <dbReference type="EMBL" id="OGL43366.1"/>
    </source>
</evidence>
<feature type="transmembrane region" description="Helical" evidence="9">
    <location>
        <begin position="230"/>
        <end position="249"/>
    </location>
</feature>
<evidence type="ECO:0000256" key="7">
    <source>
        <dbReference type="ARBA" id="ARBA00022840"/>
    </source>
</evidence>
<dbReference type="SMART" id="SM00065">
    <property type="entry name" value="GAF"/>
    <property type="match status" value="1"/>
</dbReference>
<dbReference type="InterPro" id="IPR003018">
    <property type="entry name" value="GAF"/>
</dbReference>
<keyword evidence="6" id="KW-0418">Kinase</keyword>
<proteinExistence type="predicted"/>
<evidence type="ECO:0000256" key="2">
    <source>
        <dbReference type="ARBA" id="ARBA00012438"/>
    </source>
</evidence>
<accession>A0A1F7RP75</accession>
<evidence type="ECO:0000256" key="1">
    <source>
        <dbReference type="ARBA" id="ARBA00000085"/>
    </source>
</evidence>
<evidence type="ECO:0000256" key="5">
    <source>
        <dbReference type="ARBA" id="ARBA00022741"/>
    </source>
</evidence>
<dbReference type="InterPro" id="IPR036097">
    <property type="entry name" value="HisK_dim/P_sf"/>
</dbReference>
<dbReference type="InterPro" id="IPR005467">
    <property type="entry name" value="His_kinase_dom"/>
</dbReference>
<dbReference type="PANTHER" id="PTHR43065:SF10">
    <property type="entry name" value="PEROXIDE STRESS-ACTIVATED HISTIDINE KINASE MAK3"/>
    <property type="match status" value="1"/>
</dbReference>
<keyword evidence="3" id="KW-0597">Phosphoprotein</keyword>
<dbReference type="GO" id="GO:0005524">
    <property type="term" value="F:ATP binding"/>
    <property type="evidence" value="ECO:0007669"/>
    <property type="project" value="UniProtKB-KW"/>
</dbReference>
<dbReference type="Pfam" id="PF02518">
    <property type="entry name" value="HATPase_c"/>
    <property type="match status" value="1"/>
</dbReference>
<dbReference type="InterPro" id="IPR004358">
    <property type="entry name" value="Sig_transdc_His_kin-like_C"/>
</dbReference>
<dbReference type="Gene3D" id="3.30.565.10">
    <property type="entry name" value="Histidine kinase-like ATPase, C-terminal domain"/>
    <property type="match status" value="1"/>
</dbReference>
<feature type="transmembrane region" description="Helical" evidence="9">
    <location>
        <begin position="198"/>
        <end position="218"/>
    </location>
</feature>
<name>A0A1F7RP75_9BACT</name>
<dbReference type="PRINTS" id="PR00344">
    <property type="entry name" value="BCTRLSENSOR"/>
</dbReference>
<evidence type="ECO:0000256" key="4">
    <source>
        <dbReference type="ARBA" id="ARBA00022679"/>
    </source>
</evidence>
<gene>
    <name evidence="11" type="ORF">A2042_04335</name>
</gene>
<feature type="domain" description="Histidine kinase" evidence="10">
    <location>
        <begin position="486"/>
        <end position="696"/>
    </location>
</feature>
<dbReference type="EMBL" id="MGDB01000003">
    <property type="protein sequence ID" value="OGL43366.1"/>
    <property type="molecule type" value="Genomic_DNA"/>
</dbReference>
<dbReference type="InterPro" id="IPR036890">
    <property type="entry name" value="HATPase_C_sf"/>
</dbReference>
<dbReference type="Pfam" id="PF13185">
    <property type="entry name" value="GAF_2"/>
    <property type="match status" value="1"/>
</dbReference>
<feature type="transmembrane region" description="Helical" evidence="9">
    <location>
        <begin position="61"/>
        <end position="84"/>
    </location>
</feature>
<feature type="transmembrane region" description="Helical" evidence="9">
    <location>
        <begin position="133"/>
        <end position="152"/>
    </location>
</feature>
<keyword evidence="4" id="KW-0808">Transferase</keyword>
<dbReference type="SUPFAM" id="SSF55874">
    <property type="entry name" value="ATPase domain of HSP90 chaperone/DNA topoisomerase II/histidine kinase"/>
    <property type="match status" value="1"/>
</dbReference>
<keyword evidence="5" id="KW-0547">Nucleotide-binding</keyword>
<evidence type="ECO:0000256" key="6">
    <source>
        <dbReference type="ARBA" id="ARBA00022777"/>
    </source>
</evidence>
<evidence type="ECO:0000313" key="12">
    <source>
        <dbReference type="Proteomes" id="UP000178526"/>
    </source>
</evidence>
<dbReference type="CDD" id="cd00082">
    <property type="entry name" value="HisKA"/>
    <property type="match status" value="1"/>
</dbReference>
<feature type="transmembrane region" description="Helical" evidence="9">
    <location>
        <begin position="96"/>
        <end position="113"/>
    </location>
</feature>
<feature type="transmembrane region" description="Helical" evidence="9">
    <location>
        <begin position="261"/>
        <end position="278"/>
    </location>
</feature>
<evidence type="ECO:0000259" key="10">
    <source>
        <dbReference type="PROSITE" id="PS50109"/>
    </source>
</evidence>
<keyword evidence="9" id="KW-0812">Transmembrane</keyword>
<evidence type="ECO:0000256" key="9">
    <source>
        <dbReference type="SAM" id="Phobius"/>
    </source>
</evidence>
<comment type="caution">
    <text evidence="11">The sequence shown here is derived from an EMBL/GenBank/DDBJ whole genome shotgun (WGS) entry which is preliminary data.</text>
</comment>
<dbReference type="SUPFAM" id="SSF47384">
    <property type="entry name" value="Homodimeric domain of signal transducing histidine kinase"/>
    <property type="match status" value="1"/>
</dbReference>
<dbReference type="SMART" id="SM00387">
    <property type="entry name" value="HATPase_c"/>
    <property type="match status" value="1"/>
</dbReference>
<dbReference type="SMART" id="SM00388">
    <property type="entry name" value="HisKA"/>
    <property type="match status" value="1"/>
</dbReference>
<keyword evidence="9" id="KW-0472">Membrane</keyword>
<dbReference type="EC" id="2.7.13.3" evidence="2"/>
<dbReference type="Proteomes" id="UP000178526">
    <property type="component" value="Unassembled WGS sequence"/>
</dbReference>
<dbReference type="AlphaFoldDB" id="A0A1F7RP75"/>